<dbReference type="InterPro" id="IPR036691">
    <property type="entry name" value="Endo/exonu/phosph_ase_sf"/>
</dbReference>
<dbReference type="Pfam" id="PF03372">
    <property type="entry name" value="Exo_endo_phos"/>
    <property type="match status" value="1"/>
</dbReference>
<evidence type="ECO:0000313" key="2">
    <source>
        <dbReference type="EMBL" id="AEF16495.1"/>
    </source>
</evidence>
<dbReference type="InterPro" id="IPR005135">
    <property type="entry name" value="Endo/exonuclease/phosphatase"/>
</dbReference>
<dbReference type="GO" id="GO:0006506">
    <property type="term" value="P:GPI anchor biosynthetic process"/>
    <property type="evidence" value="ECO:0007669"/>
    <property type="project" value="TreeGrafter"/>
</dbReference>
<dbReference type="GO" id="GO:0004519">
    <property type="term" value="F:endonuclease activity"/>
    <property type="evidence" value="ECO:0007669"/>
    <property type="project" value="UniProtKB-KW"/>
</dbReference>
<dbReference type="PANTHER" id="PTHR14859:SF15">
    <property type="entry name" value="ENDONUCLEASE_EXONUCLEASE_PHOSPHATASE DOMAIN-CONTAINING PROTEIN"/>
    <property type="match status" value="1"/>
</dbReference>
<accession>F6BH51</accession>
<sequence length="231" mass="26351">MIIKVMTYNIHGGKDIEGNLTLYGISNLIREIGVDIVGLQEVDVFLKRSYFLNEIKYLAKRLKMHYAFGPNLRIGFGSFGNGILSRYPIVKKKNHHIYSKGERRGVLTALIQLNENKKIWFLTTHLGLNRKERLVQSQEILKIVSNLEYPVIMTGDFNETPGEEAYSTIIRVLKDAVNTQNSAFHTYVDGCENVRIDYIMHSKGMRVESIKAIDSTLSDHLPVVASLRCDF</sequence>
<keyword evidence="2" id="KW-0255">Endonuclease</keyword>
<protein>
    <submittedName>
        <fullName evidence="2">Endonuclease/exonuclease/phosphatase</fullName>
    </submittedName>
</protein>
<reference evidence="2" key="1">
    <citation type="submission" date="2011-05" db="EMBL/GenBank/DDBJ databases">
        <title>Complete sequence of Thermoanaerobacterium xylanolyticum LX-11.</title>
        <authorList>
            <consortium name="US DOE Joint Genome Institute"/>
            <person name="Lucas S."/>
            <person name="Han J."/>
            <person name="Lapidus A."/>
            <person name="Cheng J.-F."/>
            <person name="Goodwin L."/>
            <person name="Pitluck S."/>
            <person name="Peters L."/>
            <person name="Mikhailova N."/>
            <person name="Lu M."/>
            <person name="Han C."/>
            <person name="Tapia R."/>
            <person name="Land M."/>
            <person name="Hauser L."/>
            <person name="Kyrpides N."/>
            <person name="Ivanova N."/>
            <person name="Pagani I."/>
            <person name="Hemme C."/>
            <person name="Woyke T."/>
        </authorList>
    </citation>
    <scope>NUCLEOTIDE SEQUENCE</scope>
    <source>
        <strain evidence="2">LX-11</strain>
    </source>
</reference>
<dbReference type="PANTHER" id="PTHR14859">
    <property type="entry name" value="CALCOFLUOR WHITE HYPERSENSITIVE PROTEIN PRECURSOR"/>
    <property type="match status" value="1"/>
</dbReference>
<dbReference type="Proteomes" id="UP000007239">
    <property type="component" value="Chromosome"/>
</dbReference>
<dbReference type="InterPro" id="IPR051916">
    <property type="entry name" value="GPI-anchor_lipid_remodeler"/>
</dbReference>
<evidence type="ECO:0000313" key="3">
    <source>
        <dbReference type="Proteomes" id="UP000007239"/>
    </source>
</evidence>
<dbReference type="GO" id="GO:0016020">
    <property type="term" value="C:membrane"/>
    <property type="evidence" value="ECO:0007669"/>
    <property type="project" value="GOC"/>
</dbReference>
<keyword evidence="2" id="KW-0540">Nuclease</keyword>
<keyword evidence="2" id="KW-0378">Hydrolase</keyword>
<keyword evidence="2" id="KW-0269">Exonuclease</keyword>
<proteinExistence type="predicted"/>
<dbReference type="Gene3D" id="3.60.10.10">
    <property type="entry name" value="Endonuclease/exonuclease/phosphatase"/>
    <property type="match status" value="1"/>
</dbReference>
<dbReference type="KEGG" id="txy:Thexy_0443"/>
<dbReference type="eggNOG" id="COG3568">
    <property type="taxonomic scope" value="Bacteria"/>
</dbReference>
<dbReference type="AlphaFoldDB" id="F6BH51"/>
<dbReference type="EMBL" id="CP002739">
    <property type="protein sequence ID" value="AEF16495.1"/>
    <property type="molecule type" value="Genomic_DNA"/>
</dbReference>
<dbReference type="RefSeq" id="WP_013787246.1">
    <property type="nucleotide sequence ID" value="NC_015555.1"/>
</dbReference>
<dbReference type="GO" id="GO:0004527">
    <property type="term" value="F:exonuclease activity"/>
    <property type="evidence" value="ECO:0007669"/>
    <property type="project" value="UniProtKB-KW"/>
</dbReference>
<name>F6BH51_THEXL</name>
<feature type="domain" description="Endonuclease/exonuclease/phosphatase" evidence="1">
    <location>
        <begin position="6"/>
        <end position="220"/>
    </location>
</feature>
<dbReference type="STRING" id="858215.Thexy_0443"/>
<gene>
    <name evidence="2" type="ordered locus">Thexy_0443</name>
</gene>
<dbReference type="SUPFAM" id="SSF56219">
    <property type="entry name" value="DNase I-like"/>
    <property type="match status" value="1"/>
</dbReference>
<dbReference type="HOGENOM" id="CLU_060500_5_1_9"/>
<keyword evidence="3" id="KW-1185">Reference proteome</keyword>
<evidence type="ECO:0000259" key="1">
    <source>
        <dbReference type="Pfam" id="PF03372"/>
    </source>
</evidence>
<organism evidence="2 3">
    <name type="scientific">Thermoanaerobacterium xylanolyticum (strain ATCC 49914 / DSM 7097 / LX-11)</name>
    <dbReference type="NCBI Taxonomy" id="858215"/>
    <lineage>
        <taxon>Bacteria</taxon>
        <taxon>Bacillati</taxon>
        <taxon>Bacillota</taxon>
        <taxon>Clostridia</taxon>
        <taxon>Thermoanaerobacterales</taxon>
        <taxon>Thermoanaerobacteraceae</taxon>
        <taxon>Thermoanaerobacterium</taxon>
    </lineage>
</organism>